<dbReference type="GO" id="GO:0016757">
    <property type="term" value="F:glycosyltransferase activity"/>
    <property type="evidence" value="ECO:0007669"/>
    <property type="project" value="UniProtKB-KW"/>
</dbReference>
<dbReference type="Proteomes" id="UP000193498">
    <property type="component" value="Unassembled WGS sequence"/>
</dbReference>
<keyword evidence="5" id="KW-1185">Reference proteome</keyword>
<evidence type="ECO:0000256" key="2">
    <source>
        <dbReference type="ARBA" id="ARBA00022676"/>
    </source>
</evidence>
<dbReference type="SUPFAM" id="SSF53448">
    <property type="entry name" value="Nucleotide-diphospho-sugar transferases"/>
    <property type="match status" value="1"/>
</dbReference>
<proteinExistence type="inferred from homology"/>
<reference evidence="4 5" key="1">
    <citation type="submission" date="2016-07" db="EMBL/GenBank/DDBJ databases">
        <title>Pervasive Adenine N6-methylation of Active Genes in Fungi.</title>
        <authorList>
            <consortium name="DOE Joint Genome Institute"/>
            <person name="Mondo S.J."/>
            <person name="Dannebaum R.O."/>
            <person name="Kuo R.C."/>
            <person name="Labutti K."/>
            <person name="Haridas S."/>
            <person name="Kuo A."/>
            <person name="Salamov A."/>
            <person name="Ahrendt S.R."/>
            <person name="Lipzen A."/>
            <person name="Sullivan W."/>
            <person name="Andreopoulos W.B."/>
            <person name="Clum A."/>
            <person name="Lindquist E."/>
            <person name="Daum C."/>
            <person name="Ramamoorthy G.K."/>
            <person name="Gryganskyi A."/>
            <person name="Culley D."/>
            <person name="Magnuson J.K."/>
            <person name="James T.Y."/>
            <person name="O'Malley M.A."/>
            <person name="Stajich J.E."/>
            <person name="Spatafora J.W."/>
            <person name="Visel A."/>
            <person name="Grigoriev I.V."/>
        </authorList>
    </citation>
    <scope>NUCLEOTIDE SEQUENCE [LARGE SCALE GENOMIC DNA]</scope>
    <source>
        <strain evidence="4 5">CBS 931.73</strain>
    </source>
</reference>
<dbReference type="Gene3D" id="3.90.550.10">
    <property type="entry name" value="Spore Coat Polysaccharide Biosynthesis Protein SpsA, Chain A"/>
    <property type="match status" value="1"/>
</dbReference>
<keyword evidence="3 4" id="KW-0808">Transferase</keyword>
<dbReference type="EMBL" id="MCFE01000658">
    <property type="protein sequence ID" value="ORX82848.1"/>
    <property type="molecule type" value="Genomic_DNA"/>
</dbReference>
<dbReference type="Pfam" id="PF05637">
    <property type="entry name" value="Glyco_transf_34"/>
    <property type="match status" value="2"/>
</dbReference>
<evidence type="ECO:0000256" key="3">
    <source>
        <dbReference type="ARBA" id="ARBA00022679"/>
    </source>
</evidence>
<dbReference type="InterPro" id="IPR029044">
    <property type="entry name" value="Nucleotide-diphossugar_trans"/>
</dbReference>
<dbReference type="InParanoid" id="A0A1Y1XAT0"/>
<comment type="similarity">
    <text evidence="1">Belongs to the glycosyltransferase 34 family.</text>
</comment>
<dbReference type="PANTHER" id="PTHR31306:SF4">
    <property type="entry name" value="ALPHA-1,2-GALACTOSYLTRANSFERASE"/>
    <property type="match status" value="1"/>
</dbReference>
<protein>
    <submittedName>
        <fullName evidence="4">Galactosyl transferase</fullName>
    </submittedName>
</protein>
<dbReference type="GO" id="GO:0006487">
    <property type="term" value="P:protein N-linked glycosylation"/>
    <property type="evidence" value="ECO:0007669"/>
    <property type="project" value="TreeGrafter"/>
</dbReference>
<organism evidence="4 5">
    <name type="scientific">Basidiobolus meristosporus CBS 931.73</name>
    <dbReference type="NCBI Taxonomy" id="1314790"/>
    <lineage>
        <taxon>Eukaryota</taxon>
        <taxon>Fungi</taxon>
        <taxon>Fungi incertae sedis</taxon>
        <taxon>Zoopagomycota</taxon>
        <taxon>Entomophthoromycotina</taxon>
        <taxon>Basidiobolomycetes</taxon>
        <taxon>Basidiobolales</taxon>
        <taxon>Basidiobolaceae</taxon>
        <taxon>Basidiobolus</taxon>
    </lineage>
</organism>
<keyword evidence="2" id="KW-0328">Glycosyltransferase</keyword>
<dbReference type="STRING" id="1314790.A0A1Y1XAT0"/>
<name>A0A1Y1XAT0_9FUNG</name>
<evidence type="ECO:0000313" key="5">
    <source>
        <dbReference type="Proteomes" id="UP000193498"/>
    </source>
</evidence>
<dbReference type="InterPro" id="IPR008630">
    <property type="entry name" value="Glyco_trans_34"/>
</dbReference>
<dbReference type="PANTHER" id="PTHR31306">
    <property type="entry name" value="ALPHA-1,6-MANNOSYLTRANSFERASE MNN11-RELATED"/>
    <property type="match status" value="1"/>
</dbReference>
<accession>A0A1Y1XAT0</accession>
<dbReference type="OrthoDB" id="205108at2759"/>
<dbReference type="GO" id="GO:0000139">
    <property type="term" value="C:Golgi membrane"/>
    <property type="evidence" value="ECO:0007669"/>
    <property type="project" value="TreeGrafter"/>
</dbReference>
<evidence type="ECO:0000256" key="1">
    <source>
        <dbReference type="ARBA" id="ARBA00005664"/>
    </source>
</evidence>
<gene>
    <name evidence="4" type="ORF">K493DRAFT_240524</name>
</gene>
<dbReference type="AlphaFoldDB" id="A0A1Y1XAT0"/>
<sequence length="219" mass="26122">MAFDTAQSLYLPRSVDDKREYAKLHGYTFLKDGIYDTSKPPVWGKIASLRKYMRQYPKIKWFWWIDLDTLIVDPYYALEDHILGGTRHPRFADKDIVISYDCNGFNAGSFMIRNSEWSREFLKELYNPIYDNRFGYQEQGTMQHLFETNPSVAEHFYIVPQRNFNAFPQFACRGERDHVFQEGDFLVHLAGCWAYGSEICEQTFEQYWNRRVQIIQDEL</sequence>
<evidence type="ECO:0000313" key="4">
    <source>
        <dbReference type="EMBL" id="ORX82848.1"/>
    </source>
</evidence>
<comment type="caution">
    <text evidence="4">The sequence shown here is derived from an EMBL/GenBank/DDBJ whole genome shotgun (WGS) entry which is preliminary data.</text>
</comment>
<dbReference type="FunCoup" id="A0A1Y1XAT0">
    <property type="interactions" value="81"/>
</dbReference>